<gene>
    <name evidence="1" type="ORF">MONAX_5E043097</name>
</gene>
<sequence>GLHFLLGRWASVRVPGVSDVGARLPLRPSLSGLQARLGYVRARGTLKGPGLLGFSAWRKSGWAWR</sequence>
<evidence type="ECO:0000313" key="1">
    <source>
        <dbReference type="EMBL" id="VTJ87606.1"/>
    </source>
</evidence>
<accession>A0A5E4D0L9</accession>
<protein>
    <submittedName>
        <fullName evidence="1">Uncharacterized protein</fullName>
    </submittedName>
</protein>
<organism evidence="1 2">
    <name type="scientific">Marmota monax</name>
    <name type="common">Woodchuck</name>
    <dbReference type="NCBI Taxonomy" id="9995"/>
    <lineage>
        <taxon>Eukaryota</taxon>
        <taxon>Metazoa</taxon>
        <taxon>Chordata</taxon>
        <taxon>Craniata</taxon>
        <taxon>Vertebrata</taxon>
        <taxon>Euteleostomi</taxon>
        <taxon>Mammalia</taxon>
        <taxon>Eutheria</taxon>
        <taxon>Euarchontoglires</taxon>
        <taxon>Glires</taxon>
        <taxon>Rodentia</taxon>
        <taxon>Sciuromorpha</taxon>
        <taxon>Sciuridae</taxon>
        <taxon>Xerinae</taxon>
        <taxon>Marmotini</taxon>
        <taxon>Marmota</taxon>
    </lineage>
</organism>
<feature type="non-terminal residue" evidence="1">
    <location>
        <position position="1"/>
    </location>
</feature>
<proteinExistence type="predicted"/>
<dbReference type="EMBL" id="CABDUW010002661">
    <property type="protein sequence ID" value="VTJ87606.1"/>
    <property type="molecule type" value="Genomic_DNA"/>
</dbReference>
<reference evidence="1" key="1">
    <citation type="submission" date="2019-04" db="EMBL/GenBank/DDBJ databases">
        <authorList>
            <person name="Alioto T."/>
            <person name="Alioto T."/>
        </authorList>
    </citation>
    <scope>NUCLEOTIDE SEQUENCE [LARGE SCALE GENOMIC DNA]</scope>
</reference>
<name>A0A5E4D0L9_MARMO</name>
<keyword evidence="2" id="KW-1185">Reference proteome</keyword>
<dbReference type="Proteomes" id="UP000335636">
    <property type="component" value="Unassembled WGS sequence"/>
</dbReference>
<feature type="non-terminal residue" evidence="1">
    <location>
        <position position="65"/>
    </location>
</feature>
<comment type="caution">
    <text evidence="1">The sequence shown here is derived from an EMBL/GenBank/DDBJ whole genome shotgun (WGS) entry which is preliminary data.</text>
</comment>
<evidence type="ECO:0000313" key="2">
    <source>
        <dbReference type="Proteomes" id="UP000335636"/>
    </source>
</evidence>
<dbReference type="AlphaFoldDB" id="A0A5E4D0L9"/>